<dbReference type="RefSeq" id="WP_250223511.1">
    <property type="nucleotide sequence ID" value="NZ_CP097762.1"/>
</dbReference>
<dbReference type="Gene3D" id="3.90.800.10">
    <property type="entry name" value="Glutamyl-tRNA Synthetase, Domain 3"/>
    <property type="match status" value="1"/>
</dbReference>
<keyword evidence="4 11" id="KW-0436">Ligase</keyword>
<dbReference type="Gene3D" id="1.10.1160.10">
    <property type="entry name" value="Glutamyl-trna Synthetase, Domain 2"/>
    <property type="match status" value="1"/>
</dbReference>
<dbReference type="Pfam" id="PF00749">
    <property type="entry name" value="tRNA-synt_1c"/>
    <property type="match status" value="1"/>
</dbReference>
<evidence type="ECO:0000256" key="7">
    <source>
        <dbReference type="ARBA" id="ARBA00022917"/>
    </source>
</evidence>
<dbReference type="SUPFAM" id="SSF52374">
    <property type="entry name" value="Nucleotidylyl transferase"/>
    <property type="match status" value="1"/>
</dbReference>
<keyword evidence="6 11" id="KW-0067">ATP-binding</keyword>
<dbReference type="NCBIfam" id="TIGR00440">
    <property type="entry name" value="glnS"/>
    <property type="match status" value="1"/>
</dbReference>
<feature type="domain" description="Glutamyl/glutaminyl-tRNA synthetase class Ib catalytic" evidence="12">
    <location>
        <begin position="27"/>
        <end position="338"/>
    </location>
</feature>
<dbReference type="PRINTS" id="PR00987">
    <property type="entry name" value="TRNASYNTHGLU"/>
</dbReference>
<dbReference type="Pfam" id="PF20974">
    <property type="entry name" value="tRNA-synt_1c_C2"/>
    <property type="match status" value="1"/>
</dbReference>
<feature type="domain" description="Glutamyl/glutaminyl-tRNA synthetase class Ib anti-codon binding" evidence="13">
    <location>
        <begin position="341"/>
        <end position="442"/>
    </location>
</feature>
<dbReference type="InterPro" id="IPR004514">
    <property type="entry name" value="Gln-tRNA-synth"/>
</dbReference>
<proteinExistence type="inferred from homology"/>
<dbReference type="InterPro" id="IPR000924">
    <property type="entry name" value="Glu/Gln-tRNA-synth"/>
</dbReference>
<sequence length="560" mass="65352">MKVLKNFQFNFIYNIIYKDLQSKKIKQVHTRFPPEPNGYLHIGHAKAICLNFGIAQYYNGKCNLRFDDTNPETGRIEYRESIKNDIKWLGFMWDGNIHYTTDYIEELYNYAIKLINKGLAYVDELSMDDIKKYRGTLKKSGKNSPYRSRSIKENLFQFSKMRDGGFTEGSACLRAKIDMSSHSIVMRDPVLYRIKYATHYRIGNSWCIYPTYDFSHCIADAIEGITHSLCTLEFQENRTLYNWILNNIDITTTHPAQYEFSRLNLAYTITSKRKLNILIKNNIVEGWDDPRMPTISGLRRRGYTAESIKEFCYRIGISKQDSLIKLSFLEACIRSYLNKSAPRIMAVINPIKIIITNLPQEHTENIRVPNHPNSPDMGTRIVIFSKEIFINKNDFSETALHTTLHKLTIGKEIRLRHSYIIKAEYLEKDTFGNLICIYCSYDPSTLNKHPKDGRKITGVIQWVSAYKYINTEFRFYNNLFLHSNLSTVKDFLHHVNPNSIITYKGFSENNEELLSDKKLINLCQIEREGYFTVEKSQKNTKTITPTIIFSRIVTLKTPKL</sequence>
<evidence type="ECO:0000259" key="12">
    <source>
        <dbReference type="Pfam" id="PF00749"/>
    </source>
</evidence>
<dbReference type="InterPro" id="IPR001412">
    <property type="entry name" value="aa-tRNA-synth_I_CS"/>
</dbReference>
<protein>
    <recommendedName>
        <fullName evidence="2 10">Glutamine--tRNA ligase</fullName>
        <ecNumber evidence="2 10">6.1.1.18</ecNumber>
    </recommendedName>
</protein>
<evidence type="ECO:0000256" key="8">
    <source>
        <dbReference type="ARBA" id="ARBA00023146"/>
    </source>
</evidence>
<comment type="similarity">
    <text evidence="1 11">Belongs to the class-I aminoacyl-tRNA synthetase family.</text>
</comment>
<dbReference type="InterPro" id="IPR050132">
    <property type="entry name" value="Gln/Glu-tRNA_Ligase"/>
</dbReference>
<dbReference type="InterPro" id="IPR020061">
    <property type="entry name" value="Glu_tRNA_lig_a-bdl"/>
</dbReference>
<evidence type="ECO:0000313" key="15">
    <source>
        <dbReference type="EMBL" id="URJ25380.1"/>
    </source>
</evidence>
<evidence type="ECO:0000313" key="16">
    <source>
        <dbReference type="Proteomes" id="UP001056834"/>
    </source>
</evidence>
<dbReference type="PROSITE" id="PS00178">
    <property type="entry name" value="AA_TRNA_LIGASE_I"/>
    <property type="match status" value="1"/>
</dbReference>
<keyword evidence="16" id="KW-1185">Reference proteome</keyword>
<evidence type="ECO:0000256" key="2">
    <source>
        <dbReference type="ARBA" id="ARBA00012836"/>
    </source>
</evidence>
<dbReference type="PANTHER" id="PTHR43097:SF5">
    <property type="entry name" value="GLUTAMATE--TRNA LIGASE"/>
    <property type="match status" value="1"/>
</dbReference>
<comment type="catalytic activity">
    <reaction evidence="9">
        <text>tRNA(Gln) + L-glutamine + ATP = L-glutaminyl-tRNA(Gln) + AMP + diphosphate</text>
        <dbReference type="Rhea" id="RHEA:20121"/>
        <dbReference type="Rhea" id="RHEA-COMP:9662"/>
        <dbReference type="Rhea" id="RHEA-COMP:9681"/>
        <dbReference type="ChEBI" id="CHEBI:30616"/>
        <dbReference type="ChEBI" id="CHEBI:33019"/>
        <dbReference type="ChEBI" id="CHEBI:58359"/>
        <dbReference type="ChEBI" id="CHEBI:78442"/>
        <dbReference type="ChEBI" id="CHEBI:78521"/>
        <dbReference type="ChEBI" id="CHEBI:456215"/>
        <dbReference type="EC" id="6.1.1.18"/>
    </reaction>
</comment>
<evidence type="ECO:0000256" key="10">
    <source>
        <dbReference type="NCBIfam" id="TIGR00440"/>
    </source>
</evidence>
<dbReference type="EMBL" id="CP097762">
    <property type="protein sequence ID" value="URJ25380.1"/>
    <property type="molecule type" value="Genomic_DNA"/>
</dbReference>
<evidence type="ECO:0000259" key="13">
    <source>
        <dbReference type="Pfam" id="PF03950"/>
    </source>
</evidence>
<dbReference type="InterPro" id="IPR020058">
    <property type="entry name" value="Glu/Gln-tRNA-synth_Ib_cat-dom"/>
</dbReference>
<dbReference type="SUPFAM" id="SSF50715">
    <property type="entry name" value="Ribosomal protein L25-like"/>
    <property type="match status" value="1"/>
</dbReference>
<organism evidence="15 16">
    <name type="scientific">Candidatus Blochmannia ocreatus</name>
    <name type="common">nom. nud.</name>
    <dbReference type="NCBI Taxonomy" id="251538"/>
    <lineage>
        <taxon>Bacteria</taxon>
        <taxon>Pseudomonadati</taxon>
        <taxon>Pseudomonadota</taxon>
        <taxon>Gammaproteobacteria</taxon>
        <taxon>Enterobacterales</taxon>
        <taxon>Enterobacteriaceae</taxon>
        <taxon>ant endosymbionts</taxon>
        <taxon>Candidatus Blochmanniella</taxon>
    </lineage>
</organism>
<evidence type="ECO:0000256" key="1">
    <source>
        <dbReference type="ARBA" id="ARBA00005594"/>
    </source>
</evidence>
<name>A0ABY4SWL4_9ENTR</name>
<dbReference type="NCBIfam" id="NF011291">
    <property type="entry name" value="PRK14703.1"/>
    <property type="match status" value="1"/>
</dbReference>
<evidence type="ECO:0000256" key="4">
    <source>
        <dbReference type="ARBA" id="ARBA00022598"/>
    </source>
</evidence>
<dbReference type="EC" id="6.1.1.18" evidence="2 10"/>
<dbReference type="PANTHER" id="PTHR43097">
    <property type="entry name" value="GLUTAMINE-TRNA LIGASE"/>
    <property type="match status" value="1"/>
</dbReference>
<dbReference type="InterPro" id="IPR020056">
    <property type="entry name" value="Rbsml_bL25/Gln-tRNA_synth_N"/>
</dbReference>
<dbReference type="InterPro" id="IPR049437">
    <property type="entry name" value="tRNA-synt_1c_C2"/>
</dbReference>
<evidence type="ECO:0000256" key="11">
    <source>
        <dbReference type="RuleBase" id="RU363037"/>
    </source>
</evidence>
<evidence type="ECO:0000256" key="9">
    <source>
        <dbReference type="ARBA" id="ARBA00048270"/>
    </source>
</evidence>
<gene>
    <name evidence="15" type="primary">glnS</name>
    <name evidence="15" type="ORF">M9405_01520</name>
</gene>
<keyword evidence="5 11" id="KW-0547">Nucleotide-binding</keyword>
<dbReference type="Proteomes" id="UP001056834">
    <property type="component" value="Chromosome"/>
</dbReference>
<feature type="domain" description="tRNA synthetases class I (E and Q) anti-codon binding" evidence="14">
    <location>
        <begin position="459"/>
        <end position="533"/>
    </location>
</feature>
<keyword evidence="7 11" id="KW-0648">Protein biosynthesis</keyword>
<dbReference type="InterPro" id="IPR020059">
    <property type="entry name" value="Glu/Gln-tRNA-synth_Ib_codon-bd"/>
</dbReference>
<keyword evidence="3" id="KW-0963">Cytoplasm</keyword>
<evidence type="ECO:0000256" key="6">
    <source>
        <dbReference type="ARBA" id="ARBA00022840"/>
    </source>
</evidence>
<evidence type="ECO:0000256" key="5">
    <source>
        <dbReference type="ARBA" id="ARBA00022741"/>
    </source>
</evidence>
<dbReference type="InterPro" id="IPR011035">
    <property type="entry name" value="Ribosomal_bL25/Gln-tRNA_synth"/>
</dbReference>
<dbReference type="Gene3D" id="2.40.240.10">
    <property type="entry name" value="Ribosomal Protein L25, Chain P"/>
    <property type="match status" value="2"/>
</dbReference>
<accession>A0ABY4SWL4</accession>
<dbReference type="InterPro" id="IPR014729">
    <property type="entry name" value="Rossmann-like_a/b/a_fold"/>
</dbReference>
<dbReference type="GO" id="GO:0004819">
    <property type="term" value="F:glutamine-tRNA ligase activity"/>
    <property type="evidence" value="ECO:0007669"/>
    <property type="project" value="UniProtKB-EC"/>
</dbReference>
<reference evidence="15" key="1">
    <citation type="submission" date="2022-05" db="EMBL/GenBank/DDBJ databases">
        <title>Impact of host demography and evolutionary history on endosymbiont molecular evolution: a test in carpenter ants (Genus Camponotus) and their Blochmannia endosymbionts.</title>
        <authorList>
            <person name="Manthey J.D."/>
            <person name="Giron J.C."/>
            <person name="Hruska J.P."/>
        </authorList>
    </citation>
    <scope>NUCLEOTIDE SEQUENCE</scope>
    <source>
        <strain evidence="15">C-006</strain>
    </source>
</reference>
<dbReference type="Gene3D" id="3.40.50.620">
    <property type="entry name" value="HUPs"/>
    <property type="match status" value="1"/>
</dbReference>
<evidence type="ECO:0000256" key="3">
    <source>
        <dbReference type="ARBA" id="ARBA00022490"/>
    </source>
</evidence>
<evidence type="ECO:0000259" key="14">
    <source>
        <dbReference type="Pfam" id="PF20974"/>
    </source>
</evidence>
<keyword evidence="8 11" id="KW-0030">Aminoacyl-tRNA synthetase</keyword>
<dbReference type="Pfam" id="PF03950">
    <property type="entry name" value="tRNA-synt_1c_C"/>
    <property type="match status" value="1"/>
</dbReference>